<dbReference type="PANTHER" id="PTHR30346:SF0">
    <property type="entry name" value="HCA OPERON TRANSCRIPTIONAL ACTIVATOR HCAR"/>
    <property type="match status" value="1"/>
</dbReference>
<keyword evidence="2" id="KW-0805">Transcription regulation</keyword>
<dbReference type="Pfam" id="PF03466">
    <property type="entry name" value="LysR_substrate"/>
    <property type="match status" value="1"/>
</dbReference>
<proteinExistence type="inferred from homology"/>
<dbReference type="PANTHER" id="PTHR30346">
    <property type="entry name" value="TRANSCRIPTIONAL DUAL REGULATOR HCAR-RELATED"/>
    <property type="match status" value="1"/>
</dbReference>
<dbReference type="InterPro" id="IPR005119">
    <property type="entry name" value="LysR_subst-bd"/>
</dbReference>
<accession>A0A2N4UI22</accession>
<dbReference type="SUPFAM" id="SSF53850">
    <property type="entry name" value="Periplasmic binding protein-like II"/>
    <property type="match status" value="1"/>
</dbReference>
<evidence type="ECO:0000256" key="2">
    <source>
        <dbReference type="ARBA" id="ARBA00023015"/>
    </source>
</evidence>
<dbReference type="Gene3D" id="3.40.190.10">
    <property type="entry name" value="Periplasmic binding protein-like II"/>
    <property type="match status" value="2"/>
</dbReference>
<dbReference type="GO" id="GO:0032993">
    <property type="term" value="C:protein-DNA complex"/>
    <property type="evidence" value="ECO:0007669"/>
    <property type="project" value="TreeGrafter"/>
</dbReference>
<protein>
    <submittedName>
        <fullName evidence="6">LysR family transcriptional regulator</fullName>
    </submittedName>
</protein>
<dbReference type="EMBL" id="PDNV01000004">
    <property type="protein sequence ID" value="PLC54625.1"/>
    <property type="molecule type" value="Genomic_DNA"/>
</dbReference>
<dbReference type="OrthoDB" id="9157176at2"/>
<dbReference type="Proteomes" id="UP000234328">
    <property type="component" value="Unassembled WGS sequence"/>
</dbReference>
<evidence type="ECO:0000256" key="1">
    <source>
        <dbReference type="ARBA" id="ARBA00009437"/>
    </source>
</evidence>
<dbReference type="CDD" id="cd08414">
    <property type="entry name" value="PBP2_LTTR_aromatics_like"/>
    <property type="match status" value="1"/>
</dbReference>
<dbReference type="GO" id="GO:0003677">
    <property type="term" value="F:DNA binding"/>
    <property type="evidence" value="ECO:0007669"/>
    <property type="project" value="UniProtKB-KW"/>
</dbReference>
<dbReference type="Gene3D" id="1.10.10.10">
    <property type="entry name" value="Winged helix-like DNA-binding domain superfamily/Winged helix DNA-binding domain"/>
    <property type="match status" value="1"/>
</dbReference>
<name>A0A2N4UI22_9BURK</name>
<dbReference type="Pfam" id="PF00126">
    <property type="entry name" value="HTH_1"/>
    <property type="match status" value="1"/>
</dbReference>
<evidence type="ECO:0000313" key="7">
    <source>
        <dbReference type="Proteomes" id="UP000234328"/>
    </source>
</evidence>
<reference evidence="6 7" key="1">
    <citation type="submission" date="2017-10" db="EMBL/GenBank/DDBJ databases">
        <title>Two draft genome sequences of Pusillimonas sp. strains isolated from a nitrate- and radionuclide-contaminated groundwater in Russia.</title>
        <authorList>
            <person name="Grouzdev D.S."/>
            <person name="Tourova T.P."/>
            <person name="Goeva M.A."/>
            <person name="Babich T.L."/>
            <person name="Sokolova D.S."/>
            <person name="Abdullin R."/>
            <person name="Poltaraus A.B."/>
            <person name="Toshchakov S.V."/>
            <person name="Nazina T.N."/>
        </authorList>
    </citation>
    <scope>NUCLEOTIDE SEQUENCE [LARGE SCALE GENOMIC DNA]</scope>
    <source>
        <strain evidence="6 7">JR1/69-2-13</strain>
    </source>
</reference>
<evidence type="ECO:0000256" key="4">
    <source>
        <dbReference type="ARBA" id="ARBA00023163"/>
    </source>
</evidence>
<dbReference type="InterPro" id="IPR000847">
    <property type="entry name" value="LysR_HTH_N"/>
</dbReference>
<dbReference type="RefSeq" id="WP_102069394.1">
    <property type="nucleotide sequence ID" value="NZ_PDNV01000004.1"/>
</dbReference>
<dbReference type="AlphaFoldDB" id="A0A2N4UI22"/>
<keyword evidence="4" id="KW-0804">Transcription</keyword>
<dbReference type="PROSITE" id="PS50931">
    <property type="entry name" value="HTH_LYSR"/>
    <property type="match status" value="1"/>
</dbReference>
<comment type="similarity">
    <text evidence="1">Belongs to the LysR transcriptional regulatory family.</text>
</comment>
<evidence type="ECO:0000313" key="6">
    <source>
        <dbReference type="EMBL" id="PLC54625.1"/>
    </source>
</evidence>
<comment type="caution">
    <text evidence="6">The sequence shown here is derived from an EMBL/GenBank/DDBJ whole genome shotgun (WGS) entry which is preliminary data.</text>
</comment>
<evidence type="ECO:0000259" key="5">
    <source>
        <dbReference type="PROSITE" id="PS50931"/>
    </source>
</evidence>
<dbReference type="FunFam" id="1.10.10.10:FF:000001">
    <property type="entry name" value="LysR family transcriptional regulator"/>
    <property type="match status" value="1"/>
</dbReference>
<dbReference type="PRINTS" id="PR00039">
    <property type="entry name" value="HTHLYSR"/>
</dbReference>
<sequence length="300" mass="33370">MLLQSRALRAFVVVAEELHFGHAAKRLNISQPPLSQLIRRFEAQLGTTLFVRSTRSVQLTPAGERLQRWTQEQAADGAALLHQLRRLSAGETGTVELGFSSSVAYRLLPRLLSALQVRRPDLTINLQEGHSQNLIEKVRDSRLDIALVRRPAAASLDGLLFRVVEREPFYVALPSGHSLTHKASISVQQLDGQRFIDFESHTATYFRERTHSLFARYQIHPHVVTASAMPTVLALVQAGIGLALVPASAEVLYSKEIQYRPLDEDDPLCAVELYSVRRHSEANAAVLALEDVLQSCVDLT</sequence>
<keyword evidence="3" id="KW-0238">DNA-binding</keyword>
<organism evidence="6 7">
    <name type="scientific">Pollutimonas nitritireducens</name>
    <dbReference type="NCBI Taxonomy" id="2045209"/>
    <lineage>
        <taxon>Bacteria</taxon>
        <taxon>Pseudomonadati</taxon>
        <taxon>Pseudomonadota</taxon>
        <taxon>Betaproteobacteria</taxon>
        <taxon>Burkholderiales</taxon>
        <taxon>Alcaligenaceae</taxon>
        <taxon>Pollutimonas</taxon>
    </lineage>
</organism>
<dbReference type="InterPro" id="IPR036390">
    <property type="entry name" value="WH_DNA-bd_sf"/>
</dbReference>
<dbReference type="SUPFAM" id="SSF46785">
    <property type="entry name" value="Winged helix' DNA-binding domain"/>
    <property type="match status" value="1"/>
</dbReference>
<gene>
    <name evidence="6" type="ORF">CR155_07630</name>
</gene>
<dbReference type="InterPro" id="IPR036388">
    <property type="entry name" value="WH-like_DNA-bd_sf"/>
</dbReference>
<evidence type="ECO:0000256" key="3">
    <source>
        <dbReference type="ARBA" id="ARBA00023125"/>
    </source>
</evidence>
<dbReference type="GO" id="GO:0003700">
    <property type="term" value="F:DNA-binding transcription factor activity"/>
    <property type="evidence" value="ECO:0007669"/>
    <property type="project" value="InterPro"/>
</dbReference>
<feature type="domain" description="HTH lysR-type" evidence="5">
    <location>
        <begin position="1"/>
        <end position="60"/>
    </location>
</feature>
<keyword evidence="7" id="KW-1185">Reference proteome</keyword>